<keyword evidence="2" id="KW-1133">Transmembrane helix</keyword>
<evidence type="ECO:0000256" key="2">
    <source>
        <dbReference type="SAM" id="Phobius"/>
    </source>
</evidence>
<evidence type="ECO:0000313" key="4">
    <source>
        <dbReference type="Proteomes" id="UP000594638"/>
    </source>
</evidence>
<dbReference type="Proteomes" id="UP000594638">
    <property type="component" value="Unassembled WGS sequence"/>
</dbReference>
<keyword evidence="2" id="KW-0812">Transmembrane</keyword>
<accession>A0A8S0SD57</accession>
<name>A0A8S0SD57_OLEEU</name>
<feature type="transmembrane region" description="Helical" evidence="2">
    <location>
        <begin position="84"/>
        <end position="104"/>
    </location>
</feature>
<keyword evidence="2" id="KW-0472">Membrane</keyword>
<reference evidence="3 4" key="1">
    <citation type="submission" date="2019-12" db="EMBL/GenBank/DDBJ databases">
        <authorList>
            <person name="Alioto T."/>
            <person name="Alioto T."/>
            <person name="Gomez Garrido J."/>
        </authorList>
    </citation>
    <scope>NUCLEOTIDE SEQUENCE [LARGE SCALE GENOMIC DNA]</scope>
</reference>
<dbReference type="OrthoDB" id="1737453at2759"/>
<evidence type="ECO:0000256" key="1">
    <source>
        <dbReference type="SAM" id="MobiDB-lite"/>
    </source>
</evidence>
<dbReference type="EMBL" id="CACTIH010004069">
    <property type="protein sequence ID" value="CAA2989188.1"/>
    <property type="molecule type" value="Genomic_DNA"/>
</dbReference>
<protein>
    <submittedName>
        <fullName evidence="3">Auxin-responsive IAA16</fullName>
    </submittedName>
</protein>
<dbReference type="Gramene" id="OE9A020421T1">
    <property type="protein sequence ID" value="OE9A020421C1"/>
    <property type="gene ID" value="OE9A020421"/>
</dbReference>
<gene>
    <name evidence="3" type="ORF">OLEA9_A020421</name>
</gene>
<feature type="region of interest" description="Disordered" evidence="1">
    <location>
        <begin position="15"/>
        <end position="39"/>
    </location>
</feature>
<organism evidence="3 4">
    <name type="scientific">Olea europaea subsp. europaea</name>
    <dbReference type="NCBI Taxonomy" id="158383"/>
    <lineage>
        <taxon>Eukaryota</taxon>
        <taxon>Viridiplantae</taxon>
        <taxon>Streptophyta</taxon>
        <taxon>Embryophyta</taxon>
        <taxon>Tracheophyta</taxon>
        <taxon>Spermatophyta</taxon>
        <taxon>Magnoliopsida</taxon>
        <taxon>eudicotyledons</taxon>
        <taxon>Gunneridae</taxon>
        <taxon>Pentapetalae</taxon>
        <taxon>asterids</taxon>
        <taxon>lamiids</taxon>
        <taxon>Lamiales</taxon>
        <taxon>Oleaceae</taxon>
        <taxon>Oleeae</taxon>
        <taxon>Olea</taxon>
    </lineage>
</organism>
<keyword evidence="4" id="KW-1185">Reference proteome</keyword>
<dbReference type="AlphaFoldDB" id="A0A8S0SD57"/>
<sequence length="105" mass="11424">MRSTMIDFEKTELRLGLPGAGGGENEGETSRNSSGKRGFSETVDLKLNLNSNSSDGNQVEDMKQKNIIPASSDSAKPPTKLVPVYLSFFFGFFQSNVIILYGILS</sequence>
<evidence type="ECO:0000313" key="3">
    <source>
        <dbReference type="EMBL" id="CAA2989188.1"/>
    </source>
</evidence>
<proteinExistence type="predicted"/>
<comment type="caution">
    <text evidence="3">The sequence shown here is derived from an EMBL/GenBank/DDBJ whole genome shotgun (WGS) entry which is preliminary data.</text>
</comment>